<keyword evidence="2" id="KW-0949">S-adenosyl-L-methionine</keyword>
<comment type="cofactor">
    <cofactor evidence="1">
        <name>[4Fe-4S] cluster</name>
        <dbReference type="ChEBI" id="CHEBI:49883"/>
    </cofactor>
</comment>
<dbReference type="AlphaFoldDB" id="A0A2W5A609"/>
<evidence type="ECO:0000256" key="4">
    <source>
        <dbReference type="ARBA" id="ARBA00023002"/>
    </source>
</evidence>
<reference evidence="8 9" key="1">
    <citation type="submission" date="2017-08" db="EMBL/GenBank/DDBJ databases">
        <title>Infants hospitalized years apart are colonized by the same room-sourced microbial strains.</title>
        <authorList>
            <person name="Brooks B."/>
            <person name="Olm M.R."/>
            <person name="Firek B.A."/>
            <person name="Baker R."/>
            <person name="Thomas B.C."/>
            <person name="Morowitz M.J."/>
            <person name="Banfield J.F."/>
        </authorList>
    </citation>
    <scope>NUCLEOTIDE SEQUENCE [LARGE SCALE GENOMIC DNA]</scope>
    <source>
        <strain evidence="8">S2_018_000_R2_101</strain>
    </source>
</reference>
<dbReference type="GO" id="GO:0051989">
    <property type="term" value="F:coproporphyrinogen dehydrogenase activity"/>
    <property type="evidence" value="ECO:0007669"/>
    <property type="project" value="TreeGrafter"/>
</dbReference>
<dbReference type="InterPro" id="IPR034505">
    <property type="entry name" value="Coproporphyrinogen-III_oxidase"/>
</dbReference>
<protein>
    <submittedName>
        <fullName evidence="8">Coproporphyrinogen III oxidase</fullName>
    </submittedName>
</protein>
<dbReference type="InterPro" id="IPR007197">
    <property type="entry name" value="rSAM"/>
</dbReference>
<feature type="domain" description="Radical SAM core" evidence="7">
    <location>
        <begin position="41"/>
        <end position="283"/>
    </location>
</feature>
<dbReference type="Proteomes" id="UP000249066">
    <property type="component" value="Unassembled WGS sequence"/>
</dbReference>
<dbReference type="GO" id="GO:0006782">
    <property type="term" value="P:protoporphyrinogen IX biosynthetic process"/>
    <property type="evidence" value="ECO:0007669"/>
    <property type="project" value="TreeGrafter"/>
</dbReference>
<sequence>MHIYLPDLARRPAPRYTSYPTALEFSDTVGGEAQAEALAAVPDGAPVSLYLHIPYCRDICWYCGCNTGAIGRPERLHLYVDALEAEMATVAPLLRGRVERVHFGGGSPNALPPALFARVCASIARHFKMADRESVEWAAELDPRLLDANYAETLAASGIDRVSLGVQCFSPEIQEQIGRIQPFDMVARRVGELRGAGIRHINLDLMYGLPGQGLDDIDDTATRALSLHPDRIAMFGYAHLPSLLPRQRMIASLILPDAEQRFVQSALAHDLLVEAGYQAIGFDHFALPDDSLALAAREGRLRRNFQGFTDDQADILVGLGASAISQFPGLIVQNEK</sequence>
<evidence type="ECO:0000256" key="1">
    <source>
        <dbReference type="ARBA" id="ARBA00001966"/>
    </source>
</evidence>
<evidence type="ECO:0000313" key="9">
    <source>
        <dbReference type="Proteomes" id="UP000249066"/>
    </source>
</evidence>
<dbReference type="PANTHER" id="PTHR13932:SF6">
    <property type="entry name" value="OXYGEN-INDEPENDENT COPROPORPHYRINOGEN III OXIDASE"/>
    <property type="match status" value="1"/>
</dbReference>
<keyword evidence="5" id="KW-0408">Iron</keyword>
<keyword evidence="6" id="KW-0411">Iron-sulfur</keyword>
<keyword evidence="3" id="KW-0479">Metal-binding</keyword>
<evidence type="ECO:0000256" key="2">
    <source>
        <dbReference type="ARBA" id="ARBA00022691"/>
    </source>
</evidence>
<dbReference type="EMBL" id="QFNN01000111">
    <property type="protein sequence ID" value="PZO87869.1"/>
    <property type="molecule type" value="Genomic_DNA"/>
</dbReference>
<evidence type="ECO:0000259" key="7">
    <source>
        <dbReference type="PROSITE" id="PS51918"/>
    </source>
</evidence>
<dbReference type="SUPFAM" id="SSF102114">
    <property type="entry name" value="Radical SAM enzymes"/>
    <property type="match status" value="1"/>
</dbReference>
<comment type="caution">
    <text evidence="8">The sequence shown here is derived from an EMBL/GenBank/DDBJ whole genome shotgun (WGS) entry which is preliminary data.</text>
</comment>
<dbReference type="GO" id="GO:0046872">
    <property type="term" value="F:metal ion binding"/>
    <property type="evidence" value="ECO:0007669"/>
    <property type="project" value="UniProtKB-KW"/>
</dbReference>
<evidence type="ECO:0000313" key="8">
    <source>
        <dbReference type="EMBL" id="PZO87869.1"/>
    </source>
</evidence>
<dbReference type="InterPro" id="IPR013785">
    <property type="entry name" value="Aldolase_TIM"/>
</dbReference>
<dbReference type="Pfam" id="PF04055">
    <property type="entry name" value="Radical_SAM"/>
    <property type="match status" value="1"/>
</dbReference>
<dbReference type="InterPro" id="IPR058240">
    <property type="entry name" value="rSAM_sf"/>
</dbReference>
<dbReference type="InterPro" id="IPR006638">
    <property type="entry name" value="Elp3/MiaA/NifB-like_rSAM"/>
</dbReference>
<evidence type="ECO:0000256" key="5">
    <source>
        <dbReference type="ARBA" id="ARBA00023004"/>
    </source>
</evidence>
<feature type="non-terminal residue" evidence="8">
    <location>
        <position position="336"/>
    </location>
</feature>
<dbReference type="GO" id="GO:0005737">
    <property type="term" value="C:cytoplasm"/>
    <property type="evidence" value="ECO:0007669"/>
    <property type="project" value="TreeGrafter"/>
</dbReference>
<dbReference type="CDD" id="cd01335">
    <property type="entry name" value="Radical_SAM"/>
    <property type="match status" value="1"/>
</dbReference>
<dbReference type="Gene3D" id="3.20.20.70">
    <property type="entry name" value="Aldolase class I"/>
    <property type="match status" value="1"/>
</dbReference>
<dbReference type="SMART" id="SM00729">
    <property type="entry name" value="Elp3"/>
    <property type="match status" value="1"/>
</dbReference>
<dbReference type="SFLD" id="SFLDG01065">
    <property type="entry name" value="anaerobic_coproporphyrinogen-I"/>
    <property type="match status" value="1"/>
</dbReference>
<evidence type="ECO:0000256" key="6">
    <source>
        <dbReference type="ARBA" id="ARBA00023014"/>
    </source>
</evidence>
<accession>A0A2W5A609</accession>
<dbReference type="PROSITE" id="PS51918">
    <property type="entry name" value="RADICAL_SAM"/>
    <property type="match status" value="1"/>
</dbReference>
<proteinExistence type="predicted"/>
<name>A0A2W5A609_9SPHN</name>
<dbReference type="GO" id="GO:0051539">
    <property type="term" value="F:4 iron, 4 sulfur cluster binding"/>
    <property type="evidence" value="ECO:0007669"/>
    <property type="project" value="TreeGrafter"/>
</dbReference>
<dbReference type="PANTHER" id="PTHR13932">
    <property type="entry name" value="COPROPORPHYRINIGEN III OXIDASE"/>
    <property type="match status" value="1"/>
</dbReference>
<gene>
    <name evidence="8" type="ORF">DI623_13825</name>
</gene>
<keyword evidence="4" id="KW-0560">Oxidoreductase</keyword>
<dbReference type="SFLD" id="SFLDS00029">
    <property type="entry name" value="Radical_SAM"/>
    <property type="match status" value="1"/>
</dbReference>
<organism evidence="8 9">
    <name type="scientific">Sphingomonas sanxanigenens</name>
    <dbReference type="NCBI Taxonomy" id="397260"/>
    <lineage>
        <taxon>Bacteria</taxon>
        <taxon>Pseudomonadati</taxon>
        <taxon>Pseudomonadota</taxon>
        <taxon>Alphaproteobacteria</taxon>
        <taxon>Sphingomonadales</taxon>
        <taxon>Sphingomonadaceae</taxon>
        <taxon>Sphingomonas</taxon>
    </lineage>
</organism>
<evidence type="ECO:0000256" key="3">
    <source>
        <dbReference type="ARBA" id="ARBA00022723"/>
    </source>
</evidence>